<keyword evidence="1" id="KW-1133">Transmembrane helix</keyword>
<keyword evidence="3" id="KW-1185">Reference proteome</keyword>
<accession>A0ABW1WC21</accession>
<sequence>MGNGNTFWSFVAGCGATAAFFWLRGNQKNMPKWAKQPMDQMGKATQNITGSFSPQG</sequence>
<dbReference type="Proteomes" id="UP001596267">
    <property type="component" value="Unassembled WGS sequence"/>
</dbReference>
<proteinExistence type="predicted"/>
<protein>
    <submittedName>
        <fullName evidence="2">Uncharacterized protein</fullName>
    </submittedName>
</protein>
<comment type="caution">
    <text evidence="2">The sequence shown here is derived from an EMBL/GenBank/DDBJ whole genome shotgun (WGS) entry which is preliminary data.</text>
</comment>
<evidence type="ECO:0000313" key="3">
    <source>
        <dbReference type="Proteomes" id="UP001596267"/>
    </source>
</evidence>
<dbReference type="EMBL" id="JBHSTQ010000003">
    <property type="protein sequence ID" value="MFC6385783.1"/>
    <property type="molecule type" value="Genomic_DNA"/>
</dbReference>
<organism evidence="2 3">
    <name type="scientific">Sporolactobacillus kofuensis</name>
    <dbReference type="NCBI Taxonomy" id="269672"/>
    <lineage>
        <taxon>Bacteria</taxon>
        <taxon>Bacillati</taxon>
        <taxon>Bacillota</taxon>
        <taxon>Bacilli</taxon>
        <taxon>Bacillales</taxon>
        <taxon>Sporolactobacillaceae</taxon>
        <taxon>Sporolactobacillus</taxon>
    </lineage>
</organism>
<keyword evidence="1" id="KW-0812">Transmembrane</keyword>
<name>A0ABW1WC21_9BACL</name>
<feature type="transmembrane region" description="Helical" evidence="1">
    <location>
        <begin position="6"/>
        <end position="23"/>
    </location>
</feature>
<gene>
    <name evidence="2" type="ORF">ACFP7A_04145</name>
</gene>
<evidence type="ECO:0000313" key="2">
    <source>
        <dbReference type="EMBL" id="MFC6385783.1"/>
    </source>
</evidence>
<evidence type="ECO:0000256" key="1">
    <source>
        <dbReference type="SAM" id="Phobius"/>
    </source>
</evidence>
<reference evidence="3" key="1">
    <citation type="journal article" date="2019" name="Int. J. Syst. Evol. Microbiol.">
        <title>The Global Catalogue of Microorganisms (GCM) 10K type strain sequencing project: providing services to taxonomists for standard genome sequencing and annotation.</title>
        <authorList>
            <consortium name="The Broad Institute Genomics Platform"/>
            <consortium name="The Broad Institute Genome Sequencing Center for Infectious Disease"/>
            <person name="Wu L."/>
            <person name="Ma J."/>
        </authorList>
    </citation>
    <scope>NUCLEOTIDE SEQUENCE [LARGE SCALE GENOMIC DNA]</scope>
    <source>
        <strain evidence="3">CCUG 42001</strain>
    </source>
</reference>
<dbReference type="RefSeq" id="WP_253052647.1">
    <property type="nucleotide sequence ID" value="NZ_JAMXWN010000002.1"/>
</dbReference>
<keyword evidence="1" id="KW-0472">Membrane</keyword>